<organism evidence="2 3">
    <name type="scientific">Actinomadura sediminis</name>
    <dbReference type="NCBI Taxonomy" id="1038904"/>
    <lineage>
        <taxon>Bacteria</taxon>
        <taxon>Bacillati</taxon>
        <taxon>Actinomycetota</taxon>
        <taxon>Actinomycetes</taxon>
        <taxon>Streptosporangiales</taxon>
        <taxon>Thermomonosporaceae</taxon>
        <taxon>Actinomadura</taxon>
    </lineage>
</organism>
<dbReference type="RefSeq" id="WP_378296538.1">
    <property type="nucleotide sequence ID" value="NZ_JBHTJA010000005.1"/>
</dbReference>
<keyword evidence="1" id="KW-1133">Transmembrane helix</keyword>
<dbReference type="Proteomes" id="UP001596972">
    <property type="component" value="Unassembled WGS sequence"/>
</dbReference>
<feature type="transmembrane region" description="Helical" evidence="1">
    <location>
        <begin position="191"/>
        <end position="210"/>
    </location>
</feature>
<comment type="caution">
    <text evidence="2">The sequence shown here is derived from an EMBL/GenBank/DDBJ whole genome shotgun (WGS) entry which is preliminary data.</text>
</comment>
<name>A0ABW3EH68_9ACTN</name>
<evidence type="ECO:0000256" key="1">
    <source>
        <dbReference type="SAM" id="Phobius"/>
    </source>
</evidence>
<feature type="transmembrane region" description="Helical" evidence="1">
    <location>
        <begin position="154"/>
        <end position="179"/>
    </location>
</feature>
<feature type="transmembrane region" description="Helical" evidence="1">
    <location>
        <begin position="400"/>
        <end position="426"/>
    </location>
</feature>
<protein>
    <recommendedName>
        <fullName evidence="4">Peptide zinc metalloprotease protein</fullName>
    </recommendedName>
</protein>
<dbReference type="EMBL" id="JBHTJA010000005">
    <property type="protein sequence ID" value="MFD0899663.1"/>
    <property type="molecule type" value="Genomic_DNA"/>
</dbReference>
<keyword evidence="1" id="KW-0812">Transmembrane</keyword>
<gene>
    <name evidence="2" type="ORF">ACFQ11_04630</name>
</gene>
<feature type="transmembrane region" description="Helical" evidence="1">
    <location>
        <begin position="260"/>
        <end position="278"/>
    </location>
</feature>
<keyword evidence="1" id="KW-0472">Membrane</keyword>
<feature type="transmembrane region" description="Helical" evidence="1">
    <location>
        <begin position="351"/>
        <end position="372"/>
    </location>
</feature>
<sequence length="456" mass="49577">MSTGPTSTVDGAEPPAVLTLPTLVDGAELVGEFKNSGYREPPQLVSLPNRQLVRLPPLLFHVVKALHEHRHLAGTTDVETALDRVAEAVSREAGARLTGEQIVYLVDRKLAPLGVTTFSDGTAPPIVKANPFLALKFKVAVIPESVSSLLGGMFAWLLSPFAVIPVIAALILSEVWVFTSQSVVDALRDSILNPVGILVVMGLGVLSVAFHEVGHAAACRYGGVKPGVMGFGIYLVWPAFYTDITESYRLGRGGRLRTDLAGVYFNGVFIIALTLLYVQTGYQPLLVALLYVNLEILQQLLPTLRFDGYYIISDLAGIPDLFKYIKPILSRTLLRRPPDALLRDLKRWPQVFVAFWVLTVFPVMILQLGIIATQVPELLQLAWGKVRTLFEDAMAGGDPLVMIVAVLQTLLIVLPVVGLVLIVYSFGRRLLRWAIRSVRGPAPADRGPATGPVPDA</sequence>
<evidence type="ECO:0000313" key="2">
    <source>
        <dbReference type="EMBL" id="MFD0899663.1"/>
    </source>
</evidence>
<reference evidence="3" key="1">
    <citation type="journal article" date="2019" name="Int. J. Syst. Evol. Microbiol.">
        <title>The Global Catalogue of Microorganisms (GCM) 10K type strain sequencing project: providing services to taxonomists for standard genome sequencing and annotation.</title>
        <authorList>
            <consortium name="The Broad Institute Genomics Platform"/>
            <consortium name="The Broad Institute Genome Sequencing Center for Infectious Disease"/>
            <person name="Wu L."/>
            <person name="Ma J."/>
        </authorList>
    </citation>
    <scope>NUCLEOTIDE SEQUENCE [LARGE SCALE GENOMIC DNA]</scope>
    <source>
        <strain evidence="3">JCM 31202</strain>
    </source>
</reference>
<keyword evidence="3" id="KW-1185">Reference proteome</keyword>
<evidence type="ECO:0000313" key="3">
    <source>
        <dbReference type="Proteomes" id="UP001596972"/>
    </source>
</evidence>
<proteinExistence type="predicted"/>
<accession>A0ABW3EH68</accession>
<evidence type="ECO:0008006" key="4">
    <source>
        <dbReference type="Google" id="ProtNLM"/>
    </source>
</evidence>
<feature type="transmembrane region" description="Helical" evidence="1">
    <location>
        <begin position="222"/>
        <end position="240"/>
    </location>
</feature>